<organism evidence="1 2">
    <name type="scientific">Trichonephila inaurata madagascariensis</name>
    <dbReference type="NCBI Taxonomy" id="2747483"/>
    <lineage>
        <taxon>Eukaryota</taxon>
        <taxon>Metazoa</taxon>
        <taxon>Ecdysozoa</taxon>
        <taxon>Arthropoda</taxon>
        <taxon>Chelicerata</taxon>
        <taxon>Arachnida</taxon>
        <taxon>Araneae</taxon>
        <taxon>Araneomorphae</taxon>
        <taxon>Entelegynae</taxon>
        <taxon>Araneoidea</taxon>
        <taxon>Nephilidae</taxon>
        <taxon>Trichonephila</taxon>
        <taxon>Trichonephila inaurata</taxon>
    </lineage>
</organism>
<gene>
    <name evidence="1" type="ORF">TNIN_237461</name>
</gene>
<protein>
    <submittedName>
        <fullName evidence="1">Uncharacterized protein</fullName>
    </submittedName>
</protein>
<dbReference type="EMBL" id="BMAV01001693">
    <property type="protein sequence ID" value="GFY40100.1"/>
    <property type="molecule type" value="Genomic_DNA"/>
</dbReference>
<dbReference type="AlphaFoldDB" id="A0A8X6WRU3"/>
<dbReference type="Proteomes" id="UP000886998">
    <property type="component" value="Unassembled WGS sequence"/>
</dbReference>
<comment type="caution">
    <text evidence="1">The sequence shown here is derived from an EMBL/GenBank/DDBJ whole genome shotgun (WGS) entry which is preliminary data.</text>
</comment>
<accession>A0A8X6WRU3</accession>
<reference evidence="1" key="1">
    <citation type="submission" date="2020-08" db="EMBL/GenBank/DDBJ databases">
        <title>Multicomponent nature underlies the extraordinary mechanical properties of spider dragline silk.</title>
        <authorList>
            <person name="Kono N."/>
            <person name="Nakamura H."/>
            <person name="Mori M."/>
            <person name="Yoshida Y."/>
            <person name="Ohtoshi R."/>
            <person name="Malay A.D."/>
            <person name="Moran D.A.P."/>
            <person name="Tomita M."/>
            <person name="Numata K."/>
            <person name="Arakawa K."/>
        </authorList>
    </citation>
    <scope>NUCLEOTIDE SEQUENCE</scope>
</reference>
<sequence>MRSICLNTHSTARTCELLARRCRKILHFLPSSSVTMHLCWENQNLLALNFGFTSTKSWMKVPSRTGRTTSLMGCKKTPSQIFCSISFTHGVIQKNVIHTVLSIART</sequence>
<proteinExistence type="predicted"/>
<evidence type="ECO:0000313" key="1">
    <source>
        <dbReference type="EMBL" id="GFY40100.1"/>
    </source>
</evidence>
<name>A0A8X6WRU3_9ARAC</name>
<evidence type="ECO:0000313" key="2">
    <source>
        <dbReference type="Proteomes" id="UP000886998"/>
    </source>
</evidence>
<keyword evidence="2" id="KW-1185">Reference proteome</keyword>